<keyword evidence="4" id="KW-1185">Reference proteome</keyword>
<comment type="caution">
    <text evidence="3">The sequence shown here is derived from an EMBL/GenBank/DDBJ whole genome shotgun (WGS) entry which is preliminary data.</text>
</comment>
<organism evidence="3 4">
    <name type="scientific">Paenibacillus montanisoli</name>
    <dbReference type="NCBI Taxonomy" id="2081970"/>
    <lineage>
        <taxon>Bacteria</taxon>
        <taxon>Bacillati</taxon>
        <taxon>Bacillota</taxon>
        <taxon>Bacilli</taxon>
        <taxon>Bacillales</taxon>
        <taxon>Paenibacillaceae</taxon>
        <taxon>Paenibacillus</taxon>
    </lineage>
</organism>
<dbReference type="AlphaFoldDB" id="A0A328U1J4"/>
<feature type="chain" id="PRO_5016433949" evidence="2">
    <location>
        <begin position="27"/>
        <end position="244"/>
    </location>
</feature>
<gene>
    <name evidence="3" type="ORF">DL346_10905</name>
</gene>
<feature type="region of interest" description="Disordered" evidence="1">
    <location>
        <begin position="192"/>
        <end position="244"/>
    </location>
</feature>
<dbReference type="EMBL" id="QLUW01000002">
    <property type="protein sequence ID" value="RAP75932.1"/>
    <property type="molecule type" value="Genomic_DNA"/>
</dbReference>
<reference evidence="3 4" key="1">
    <citation type="submission" date="2018-06" db="EMBL/GenBank/DDBJ databases">
        <title>Paenibacillus montanisoli sp. nov., isolated from mountain area soil.</title>
        <authorList>
            <person name="Wu M."/>
        </authorList>
    </citation>
    <scope>NUCLEOTIDE SEQUENCE [LARGE SCALE GENOMIC DNA]</scope>
    <source>
        <strain evidence="3 4">RA17</strain>
    </source>
</reference>
<dbReference type="Proteomes" id="UP000249260">
    <property type="component" value="Unassembled WGS sequence"/>
</dbReference>
<dbReference type="OrthoDB" id="2599297at2"/>
<keyword evidence="2" id="KW-0732">Signal</keyword>
<dbReference type="RefSeq" id="WP_112882157.1">
    <property type="nucleotide sequence ID" value="NZ_QLUW01000002.1"/>
</dbReference>
<protein>
    <submittedName>
        <fullName evidence="3">Uncharacterized protein</fullName>
    </submittedName>
</protein>
<evidence type="ECO:0000256" key="1">
    <source>
        <dbReference type="SAM" id="MobiDB-lite"/>
    </source>
</evidence>
<proteinExistence type="predicted"/>
<sequence>MKAIRFKLASLLLALLLLLPLTHASAETFTYDFDRIDVVYASEFTMTASYAASDHWLTMLAGGPDKPIQVMYGVVHLYNGDRYTEEQFIKMTGEGGSERFLSNSIRNDYYDEAGTLKKQTSIQFWSGKKLDGTTVVKDFTEPLKSVTLVQSLSPQGQISGYQLQAQPLIYPGMPLDPFADYVSSYAYNPDSLQHTGEINGKEVEPQPDEPITENPKPDEPIIDQPAPEQPLPEPVKPAAEVTQP</sequence>
<accession>A0A328U1J4</accession>
<evidence type="ECO:0000313" key="3">
    <source>
        <dbReference type="EMBL" id="RAP75932.1"/>
    </source>
</evidence>
<name>A0A328U1J4_9BACL</name>
<feature type="signal peptide" evidence="2">
    <location>
        <begin position="1"/>
        <end position="26"/>
    </location>
</feature>
<evidence type="ECO:0000313" key="4">
    <source>
        <dbReference type="Proteomes" id="UP000249260"/>
    </source>
</evidence>
<evidence type="ECO:0000256" key="2">
    <source>
        <dbReference type="SAM" id="SignalP"/>
    </source>
</evidence>